<dbReference type="PANTHER" id="PTHR11645">
    <property type="entry name" value="PYRROLINE-5-CARBOXYLATE REDUCTASE"/>
    <property type="match status" value="1"/>
</dbReference>
<dbReference type="Pfam" id="PF14748">
    <property type="entry name" value="P5CR_dimer"/>
    <property type="match status" value="1"/>
</dbReference>
<feature type="domain" description="Pyrroline-5-carboxylate reductase dimerisation" evidence="5">
    <location>
        <begin position="160"/>
        <end position="261"/>
    </location>
</feature>
<reference evidence="7" key="1">
    <citation type="submission" date="2016-10" db="EMBL/GenBank/DDBJ databases">
        <authorList>
            <person name="Varghese N."/>
            <person name="Submissions S."/>
        </authorList>
    </citation>
    <scope>NUCLEOTIDE SEQUENCE [LARGE SCALE GENOMIC DNA]</scope>
    <source>
        <strain evidence="7">CCM7597</strain>
    </source>
</reference>
<comment type="catalytic activity">
    <reaction evidence="2">
        <text>L-proline + NAD(+) = (S)-1-pyrroline-5-carboxylate + NADH + 2 H(+)</text>
        <dbReference type="Rhea" id="RHEA:14105"/>
        <dbReference type="ChEBI" id="CHEBI:15378"/>
        <dbReference type="ChEBI" id="CHEBI:17388"/>
        <dbReference type="ChEBI" id="CHEBI:57540"/>
        <dbReference type="ChEBI" id="CHEBI:57945"/>
        <dbReference type="ChEBI" id="CHEBI:60039"/>
        <dbReference type="EC" id="1.5.1.2"/>
    </reaction>
</comment>
<keyword evidence="2" id="KW-0641">Proline biosynthesis</keyword>
<dbReference type="UniPathway" id="UPA00098">
    <property type="reaction ID" value="UER00361"/>
</dbReference>
<dbReference type="GO" id="GO:0004735">
    <property type="term" value="F:pyrroline-5-carboxylate reductase activity"/>
    <property type="evidence" value="ECO:0007669"/>
    <property type="project" value="UniProtKB-UniRule"/>
</dbReference>
<dbReference type="EC" id="1.5.1.2" evidence="2"/>
<evidence type="ECO:0000313" key="7">
    <source>
        <dbReference type="Proteomes" id="UP000198584"/>
    </source>
</evidence>
<dbReference type="SUPFAM" id="SSF51735">
    <property type="entry name" value="NAD(P)-binding Rossmann-fold domains"/>
    <property type="match status" value="1"/>
</dbReference>
<comment type="catalytic activity">
    <reaction evidence="2">
        <text>L-proline + NADP(+) = (S)-1-pyrroline-5-carboxylate + NADPH + 2 H(+)</text>
        <dbReference type="Rhea" id="RHEA:14109"/>
        <dbReference type="ChEBI" id="CHEBI:15378"/>
        <dbReference type="ChEBI" id="CHEBI:17388"/>
        <dbReference type="ChEBI" id="CHEBI:57783"/>
        <dbReference type="ChEBI" id="CHEBI:58349"/>
        <dbReference type="ChEBI" id="CHEBI:60039"/>
        <dbReference type="EC" id="1.5.1.2"/>
    </reaction>
</comment>
<evidence type="ECO:0000313" key="6">
    <source>
        <dbReference type="EMBL" id="SEA96027.1"/>
    </source>
</evidence>
<evidence type="ECO:0000256" key="1">
    <source>
        <dbReference type="ARBA" id="ARBA00005525"/>
    </source>
</evidence>
<keyword evidence="7" id="KW-1185">Reference proteome</keyword>
<evidence type="ECO:0000256" key="3">
    <source>
        <dbReference type="PIRSR" id="PIRSR000193-1"/>
    </source>
</evidence>
<comment type="subcellular location">
    <subcellularLocation>
        <location evidence="2">Cytoplasm</location>
    </subcellularLocation>
</comment>
<comment type="similarity">
    <text evidence="1 2">Belongs to the pyrroline-5-carboxylate reductase family.</text>
</comment>
<evidence type="ECO:0000259" key="4">
    <source>
        <dbReference type="Pfam" id="PF03807"/>
    </source>
</evidence>
<dbReference type="RefSeq" id="WP_093045531.1">
    <property type="nucleotide sequence ID" value="NZ_FNQR01000011.1"/>
</dbReference>
<evidence type="ECO:0000259" key="5">
    <source>
        <dbReference type="Pfam" id="PF14748"/>
    </source>
</evidence>
<dbReference type="OrthoDB" id="9805754at2"/>
<dbReference type="InterPro" id="IPR053790">
    <property type="entry name" value="P5CR-like_CS"/>
</dbReference>
<feature type="domain" description="Pyrroline-5-carboxylate reductase catalytic N-terminal" evidence="4">
    <location>
        <begin position="4"/>
        <end position="97"/>
    </location>
</feature>
<gene>
    <name evidence="2" type="primary">proC</name>
    <name evidence="6" type="ORF">SAMN05421743_11183</name>
</gene>
<proteinExistence type="inferred from homology"/>
<keyword evidence="2 3" id="KW-0521">NADP</keyword>
<dbReference type="Gene3D" id="3.40.50.720">
    <property type="entry name" value="NAD(P)-binding Rossmann-like Domain"/>
    <property type="match status" value="1"/>
</dbReference>
<protein>
    <recommendedName>
        <fullName evidence="2">Pyrroline-5-carboxylate reductase</fullName>
        <shortName evidence="2">P5C reductase</shortName>
        <shortName evidence="2">P5CR</shortName>
        <ecNumber evidence="2">1.5.1.2</ecNumber>
    </recommendedName>
    <alternativeName>
        <fullName evidence="2">PCA reductase</fullName>
    </alternativeName>
</protein>
<evidence type="ECO:0000256" key="2">
    <source>
        <dbReference type="HAMAP-Rule" id="MF_01925"/>
    </source>
</evidence>
<dbReference type="HAMAP" id="MF_01925">
    <property type="entry name" value="P5C_reductase"/>
    <property type="match status" value="1"/>
</dbReference>
<dbReference type="InterPro" id="IPR008927">
    <property type="entry name" value="6-PGluconate_DH-like_C_sf"/>
</dbReference>
<dbReference type="AlphaFoldDB" id="A0A1H4FG57"/>
<dbReference type="InterPro" id="IPR028939">
    <property type="entry name" value="P5C_Rdtase_cat_N"/>
</dbReference>
<accession>A0A1H4FG57</accession>
<dbReference type="NCBIfam" id="NF005814">
    <property type="entry name" value="PRK07680.1"/>
    <property type="match status" value="1"/>
</dbReference>
<dbReference type="InterPro" id="IPR036291">
    <property type="entry name" value="NAD(P)-bd_dom_sf"/>
</dbReference>
<feature type="binding site" evidence="3">
    <location>
        <begin position="6"/>
        <end position="11"/>
    </location>
    <ligand>
        <name>NADP(+)</name>
        <dbReference type="ChEBI" id="CHEBI:58349"/>
    </ligand>
</feature>
<dbReference type="Pfam" id="PF03807">
    <property type="entry name" value="F420_oxidored"/>
    <property type="match status" value="1"/>
</dbReference>
<dbReference type="InterPro" id="IPR029036">
    <property type="entry name" value="P5CR_dimer"/>
</dbReference>
<organism evidence="6 7">
    <name type="scientific">Thalassobacillus cyri</name>
    <dbReference type="NCBI Taxonomy" id="571932"/>
    <lineage>
        <taxon>Bacteria</taxon>
        <taxon>Bacillati</taxon>
        <taxon>Bacillota</taxon>
        <taxon>Bacilli</taxon>
        <taxon>Bacillales</taxon>
        <taxon>Bacillaceae</taxon>
        <taxon>Thalassobacillus</taxon>
    </lineage>
</organism>
<dbReference type="PIRSF" id="PIRSF000193">
    <property type="entry name" value="Pyrrol-5-carb_rd"/>
    <property type="match status" value="1"/>
</dbReference>
<keyword evidence="2" id="KW-0560">Oxidoreductase</keyword>
<dbReference type="GO" id="GO:0005737">
    <property type="term" value="C:cytoplasm"/>
    <property type="evidence" value="ECO:0007669"/>
    <property type="project" value="UniProtKB-SubCell"/>
</dbReference>
<sequence length="270" mass="30208">MIWGVIGTGNMGTIVIESLIESGSLEANEMIVTNRSLEKAYQLKQRHPRLGIKKELRDLIVESDIIMLCVKPHDMKELFAEIKPYFRNSQCVISITSPVGVDELEKALPCQVARIVPSITNRAFSGTTLMSFGESVQPEMKALLKQTFKFISRPIEIEEPYIRVCSDIVSCGPAFISFLMERWIKAAREVAGLPEDIATELTTEMLIGYGSLLAKNHYTLETLRKKVSVKGGVTGEGLVALEQNIGNLFEEMFQATQKKHKADKLMLKQD</sequence>
<name>A0A1H4FG57_9BACI</name>
<dbReference type="Proteomes" id="UP000198584">
    <property type="component" value="Unassembled WGS sequence"/>
</dbReference>
<keyword evidence="2" id="KW-0963">Cytoplasm</keyword>
<dbReference type="EMBL" id="FNQR01000011">
    <property type="protein sequence ID" value="SEA96027.1"/>
    <property type="molecule type" value="Genomic_DNA"/>
</dbReference>
<comment type="pathway">
    <text evidence="2">Amino-acid biosynthesis; L-proline biosynthesis; L-proline from L-glutamate 5-semialdehyde: step 1/1.</text>
</comment>
<dbReference type="PROSITE" id="PS00521">
    <property type="entry name" value="P5CR"/>
    <property type="match status" value="1"/>
</dbReference>
<dbReference type="PANTHER" id="PTHR11645:SF51">
    <property type="entry name" value="COME OPERON PROTEIN 4"/>
    <property type="match status" value="1"/>
</dbReference>
<keyword evidence="2" id="KW-0028">Amino-acid biosynthesis</keyword>
<dbReference type="SUPFAM" id="SSF48179">
    <property type="entry name" value="6-phosphogluconate dehydrogenase C-terminal domain-like"/>
    <property type="match status" value="1"/>
</dbReference>
<dbReference type="Gene3D" id="1.10.3730.10">
    <property type="entry name" value="ProC C-terminal domain-like"/>
    <property type="match status" value="1"/>
</dbReference>
<comment type="function">
    <text evidence="2">Catalyzes the reduction of 1-pyrroline-5-carboxylate (PCA) to L-proline.</text>
</comment>
<dbReference type="GO" id="GO:0055129">
    <property type="term" value="P:L-proline biosynthetic process"/>
    <property type="evidence" value="ECO:0007669"/>
    <property type="project" value="UniProtKB-UniRule"/>
</dbReference>
<dbReference type="STRING" id="571932.SAMN05421743_11183"/>
<dbReference type="InterPro" id="IPR000304">
    <property type="entry name" value="Pyrroline-COOH_reductase"/>
</dbReference>